<evidence type="ECO:0000313" key="2">
    <source>
        <dbReference type="Proteomes" id="UP000063429"/>
    </source>
</evidence>
<proteinExistence type="predicted"/>
<dbReference type="Proteomes" id="UP000063429">
    <property type="component" value="Chromosome"/>
</dbReference>
<keyword evidence="1" id="KW-0378">Hydrolase</keyword>
<sequence length="197" mass="21096">MGKTTAKTQGSTVVARIADFRVLVAPGLDGSGPEHWQSRWQRLYPAFERVGQDRWDVADLPVWSARLQEVLAQDARPTVIVAHSFGCLTTVHRAGIDAGHIVGALLVAPADPEKFKVADVVQVRLPFPSVVVGSTDDPWMSAERAEHWAGVWGSEFVNAGAVGHINTASGLGDWLAGQEVLAELVRRVGNTNSVASA</sequence>
<organism evidence="1 2">
    <name type="scientific">Herbaspirillum hiltneri N3</name>
    <dbReference type="NCBI Taxonomy" id="1262470"/>
    <lineage>
        <taxon>Bacteria</taxon>
        <taxon>Pseudomonadati</taxon>
        <taxon>Pseudomonadota</taxon>
        <taxon>Betaproteobacteria</taxon>
        <taxon>Burkholderiales</taxon>
        <taxon>Oxalobacteraceae</taxon>
        <taxon>Herbaspirillum</taxon>
    </lineage>
</organism>
<dbReference type="GO" id="GO:0016787">
    <property type="term" value="F:hydrolase activity"/>
    <property type="evidence" value="ECO:0007669"/>
    <property type="project" value="UniProtKB-KW"/>
</dbReference>
<protein>
    <submittedName>
        <fullName evidence="1">Alpha/beta hydrolase</fullName>
    </submittedName>
</protein>
<dbReference type="InterPro" id="IPR010662">
    <property type="entry name" value="RBBP9/YdeN"/>
</dbReference>
<name>A0ABN4I0T6_9BURK</name>
<dbReference type="RefSeq" id="WP_053198513.1">
    <property type="nucleotide sequence ID" value="NZ_CP011409.1"/>
</dbReference>
<keyword evidence="2" id="KW-1185">Reference proteome</keyword>
<dbReference type="Pfam" id="PF06821">
    <property type="entry name" value="Ser_hydrolase"/>
    <property type="match status" value="1"/>
</dbReference>
<dbReference type="InterPro" id="IPR029058">
    <property type="entry name" value="AB_hydrolase_fold"/>
</dbReference>
<accession>A0ABN4I0T6</accession>
<dbReference type="Gene3D" id="3.40.50.1820">
    <property type="entry name" value="alpha/beta hydrolase"/>
    <property type="match status" value="1"/>
</dbReference>
<dbReference type="EMBL" id="CP011409">
    <property type="protein sequence ID" value="AKZ63704.1"/>
    <property type="molecule type" value="Genomic_DNA"/>
</dbReference>
<evidence type="ECO:0000313" key="1">
    <source>
        <dbReference type="EMBL" id="AKZ63704.1"/>
    </source>
</evidence>
<gene>
    <name evidence="1" type="ORF">F506_14435</name>
</gene>
<reference evidence="2" key="1">
    <citation type="journal article" date="2015" name="Genome Announc.">
        <title>Complete Genome Sequence of Herbaspirillum hiltneri N3 (DSM 17495), Isolated from Surface-Sterilized Wheat Roots.</title>
        <authorList>
            <person name="Guizelini D."/>
            <person name="Saizaki P.M."/>
            <person name="Coimbra N.A."/>
            <person name="Weiss V.A."/>
            <person name="Faoro H."/>
            <person name="Sfeir M.Z."/>
            <person name="Baura V.A."/>
            <person name="Monteiro R.A."/>
            <person name="Chubatsu L.S."/>
            <person name="Souza E.M."/>
            <person name="Cruz L.M."/>
            <person name="Pedrosa F.O."/>
            <person name="Raittz R.T."/>
            <person name="Marchaukoski J.N."/>
            <person name="Steffens M.B."/>
        </authorList>
    </citation>
    <scope>NUCLEOTIDE SEQUENCE [LARGE SCALE GENOMIC DNA]</scope>
    <source>
        <strain evidence="2">N3</strain>
    </source>
</reference>
<dbReference type="SUPFAM" id="SSF53474">
    <property type="entry name" value="alpha/beta-Hydrolases"/>
    <property type="match status" value="1"/>
</dbReference>